<feature type="region of interest" description="Disordered" evidence="1">
    <location>
        <begin position="1"/>
        <end position="41"/>
    </location>
</feature>
<protein>
    <submittedName>
        <fullName evidence="2">Uncharacterized protein</fullName>
    </submittedName>
</protein>
<evidence type="ECO:0000313" key="2">
    <source>
        <dbReference type="EMBL" id="CCF47120.1"/>
    </source>
</evidence>
<accession>H1W3Q7</accession>
<dbReference type="AlphaFoldDB" id="H1W3Q7"/>
<feature type="compositionally biased region" description="Basic and acidic residues" evidence="1">
    <location>
        <begin position="28"/>
        <end position="37"/>
    </location>
</feature>
<name>H1W3Q7_COLHI</name>
<organism evidence="2 3">
    <name type="scientific">Colletotrichum higginsianum (strain IMI 349063)</name>
    <name type="common">Crucifer anthracnose fungus</name>
    <dbReference type="NCBI Taxonomy" id="759273"/>
    <lineage>
        <taxon>Eukaryota</taxon>
        <taxon>Fungi</taxon>
        <taxon>Dikarya</taxon>
        <taxon>Ascomycota</taxon>
        <taxon>Pezizomycotina</taxon>
        <taxon>Sordariomycetes</taxon>
        <taxon>Hypocreomycetidae</taxon>
        <taxon>Glomerellales</taxon>
        <taxon>Glomerellaceae</taxon>
        <taxon>Colletotrichum</taxon>
        <taxon>Colletotrichum destructivum species complex</taxon>
    </lineage>
</organism>
<evidence type="ECO:0000256" key="1">
    <source>
        <dbReference type="SAM" id="MobiDB-lite"/>
    </source>
</evidence>
<evidence type="ECO:0000313" key="3">
    <source>
        <dbReference type="Proteomes" id="UP000007174"/>
    </source>
</evidence>
<dbReference type="HOGENOM" id="CLU_2922527_0_0_1"/>
<sequence>MTRTSHSCPSSPDTGISRRMTRATICERGSHEGKNRPPCDSTSWMTRLTCSSEMRLTPASV</sequence>
<dbReference type="EMBL" id="CACQ02009382">
    <property type="protein sequence ID" value="CCF47120.1"/>
    <property type="molecule type" value="Genomic_DNA"/>
</dbReference>
<reference evidence="3" key="1">
    <citation type="journal article" date="2012" name="Nat. Genet.">
        <title>Lifestyle transitions in plant pathogenic Colletotrichum fungi deciphered by genome and transcriptome analyses.</title>
        <authorList>
            <person name="O'Connell R.J."/>
            <person name="Thon M.R."/>
            <person name="Hacquard S."/>
            <person name="Amyotte S.G."/>
            <person name="Kleemann J."/>
            <person name="Torres M.F."/>
            <person name="Damm U."/>
            <person name="Buiate E.A."/>
            <person name="Epstein L."/>
            <person name="Alkan N."/>
            <person name="Altmueller J."/>
            <person name="Alvarado-Balderrama L."/>
            <person name="Bauser C.A."/>
            <person name="Becker C."/>
            <person name="Birren B.W."/>
            <person name="Chen Z."/>
            <person name="Choi J."/>
            <person name="Crouch J.A."/>
            <person name="Duvick J.P."/>
            <person name="Farman M.A."/>
            <person name="Gan P."/>
            <person name="Heiman D."/>
            <person name="Henrissat B."/>
            <person name="Howard R.J."/>
            <person name="Kabbage M."/>
            <person name="Koch C."/>
            <person name="Kracher B."/>
            <person name="Kubo Y."/>
            <person name="Law A.D."/>
            <person name="Lebrun M.-H."/>
            <person name="Lee Y.-H."/>
            <person name="Miyara I."/>
            <person name="Moore N."/>
            <person name="Neumann U."/>
            <person name="Nordstroem K."/>
            <person name="Panaccione D.G."/>
            <person name="Panstruga R."/>
            <person name="Place M."/>
            <person name="Proctor R.H."/>
            <person name="Prusky D."/>
            <person name="Rech G."/>
            <person name="Reinhardt R."/>
            <person name="Rollins J.A."/>
            <person name="Rounsley S."/>
            <person name="Schardl C.L."/>
            <person name="Schwartz D.C."/>
            <person name="Shenoy N."/>
            <person name="Shirasu K."/>
            <person name="Sikhakolli U.R."/>
            <person name="Stueber K."/>
            <person name="Sukno S.A."/>
            <person name="Sweigard J.A."/>
            <person name="Takano Y."/>
            <person name="Takahara H."/>
            <person name="Trail F."/>
            <person name="van der Does H.C."/>
            <person name="Voll L.M."/>
            <person name="Will I."/>
            <person name="Young S."/>
            <person name="Zeng Q."/>
            <person name="Zhang J."/>
            <person name="Zhou S."/>
            <person name="Dickman M.B."/>
            <person name="Schulze-Lefert P."/>
            <person name="Ver Loren van Themaat E."/>
            <person name="Ma L.-J."/>
            <person name="Vaillancourt L.J."/>
        </authorList>
    </citation>
    <scope>NUCLEOTIDE SEQUENCE [LARGE SCALE GENOMIC DNA]</scope>
    <source>
        <strain evidence="3">IMI 349063</strain>
    </source>
</reference>
<feature type="compositionally biased region" description="Polar residues" evidence="1">
    <location>
        <begin position="1"/>
        <end position="14"/>
    </location>
</feature>
<proteinExistence type="predicted"/>
<dbReference type="Proteomes" id="UP000007174">
    <property type="component" value="Unassembled WGS sequence"/>
</dbReference>
<gene>
    <name evidence="2" type="ORF">CH063_15634</name>
</gene>